<name>A0A250FYX3_9FLAO</name>
<dbReference type="RefSeq" id="WP_095895575.1">
    <property type="nucleotide sequence ID" value="NZ_BOQF01000001.1"/>
</dbReference>
<accession>A0A250FYX3</accession>
<dbReference type="KEGG" id="csto:CGC58_05135"/>
<gene>
    <name evidence="1" type="ORF">CGC58_05135</name>
</gene>
<dbReference type="Proteomes" id="UP000217348">
    <property type="component" value="Chromosome"/>
</dbReference>
<organism evidence="1 2">
    <name type="scientific">Capnocytophaga stomatis</name>
    <dbReference type="NCBI Taxonomy" id="1848904"/>
    <lineage>
        <taxon>Bacteria</taxon>
        <taxon>Pseudomonadati</taxon>
        <taxon>Bacteroidota</taxon>
        <taxon>Flavobacteriia</taxon>
        <taxon>Flavobacteriales</taxon>
        <taxon>Flavobacteriaceae</taxon>
        <taxon>Capnocytophaga</taxon>
    </lineage>
</organism>
<protein>
    <submittedName>
        <fullName evidence="1">Uncharacterized protein</fullName>
    </submittedName>
</protein>
<dbReference type="OrthoDB" id="1150822at2"/>
<sequence>MLSIHLKNAQNKGIGYITYEEEVILAKLYDKTEIKFIKKLWENYYNNPVFYLEELEIAYEELFSLSLEMTQKATASSEINFVYKIITIISYAVYHKENLQCLSD</sequence>
<evidence type="ECO:0000313" key="1">
    <source>
        <dbReference type="EMBL" id="ATA89157.1"/>
    </source>
</evidence>
<dbReference type="AlphaFoldDB" id="A0A250FYX3"/>
<reference evidence="2" key="1">
    <citation type="submission" date="2017-06" db="EMBL/GenBank/DDBJ databases">
        <title>Capnocytophaga spp. assemblies.</title>
        <authorList>
            <person name="Gulvik C.A."/>
        </authorList>
    </citation>
    <scope>NUCLEOTIDE SEQUENCE [LARGE SCALE GENOMIC DNA]</scope>
    <source>
        <strain evidence="2">H2177</strain>
    </source>
</reference>
<evidence type="ECO:0000313" key="2">
    <source>
        <dbReference type="Proteomes" id="UP000217348"/>
    </source>
</evidence>
<dbReference type="EMBL" id="CP022387">
    <property type="protein sequence ID" value="ATA89157.1"/>
    <property type="molecule type" value="Genomic_DNA"/>
</dbReference>
<proteinExistence type="predicted"/>